<dbReference type="Pfam" id="PF04129">
    <property type="entry name" value="Vps52_CC"/>
    <property type="match status" value="1"/>
</dbReference>
<dbReference type="OrthoDB" id="19482at2759"/>
<sequence length="666" mass="78234">MHFHYRFGTTLRRYSLLSVFINMDKKFIELDDNVLDQILKSETDLRNYSQQVESDLKHYENLDVEKYIKSGDQIVTLHKHLNHCENVLEHTESVLYTFQEELQNITNEITRLQQRSIFMAQQLCNRQSVKGLMHQFIEDVIVSETLISVITTCSVTDEKFSTHLSVLNYKILFVDEQNFKDVKSQNDVKDVYEKLKITATSKIRHFIMEQINKFKKPTTNYHIPQNTLFEYKFLFEFLLNHDSISAQEIYNDYVDTLSKVYFTYFKSYLTYLQKLQFEEAATKDDLLAVEDPTSRTLFQKSMKKNTVFTIGNRATVLNEIDNSIIIPHQNNVTNLSFEAIFRSVQYALVDNACREYKFDCEFFKVDQPTAQGLFSKIMGKTLTLLIKHLEHFVENCYDALALFLCGQLSMRYQALCQNRLVPVLAQYWDTILAMIGTRFRFILERHIQSVKDYDISKFNKEKKPHFIVRRYAELVSAIVSFSENNKCEPELICSLTEEVLGFVLRLATMFRTRKDRLIFLINNYDLVLRILMERVRDSSFEVDRFKEELSARSKDYVDEVLQVYFGGMMKFVTDAENGQDIDSDSRQLGLAKTFTSTWKMSLEEINKEILPSFPNLTTGASLLQLAFSQLIDYYHRFQKALLASNKAQLPNIHVIMIEIKKYKTNY</sequence>
<comment type="similarity">
    <text evidence="2">Belongs to the VPS52 family.</text>
</comment>
<dbReference type="GO" id="GO:0005829">
    <property type="term" value="C:cytosol"/>
    <property type="evidence" value="ECO:0007669"/>
    <property type="project" value="GOC"/>
</dbReference>
<evidence type="ECO:0000256" key="6">
    <source>
        <dbReference type="ARBA" id="ARBA00023034"/>
    </source>
</evidence>
<feature type="domain" description="Vps52 coiled-coil" evidence="7">
    <location>
        <begin position="67"/>
        <end position="238"/>
    </location>
</feature>
<dbReference type="GO" id="GO:0042147">
    <property type="term" value="P:retrograde transport, endosome to Golgi"/>
    <property type="evidence" value="ECO:0007669"/>
    <property type="project" value="TreeGrafter"/>
</dbReference>
<evidence type="ECO:0000256" key="1">
    <source>
        <dbReference type="ARBA" id="ARBA00004601"/>
    </source>
</evidence>
<keyword evidence="10" id="KW-1185">Reference proteome</keyword>
<dbReference type="PANTHER" id="PTHR14190">
    <property type="entry name" value="SUPPRESSOR OF ACTIN MUTATIONS 2/VACUOLAR PROTEIN SORTING 52"/>
    <property type="match status" value="1"/>
</dbReference>
<protein>
    <recommendedName>
        <fullName evidence="3">Vacuolar protein sorting-associated protein 52 homolog</fullName>
    </recommendedName>
</protein>
<dbReference type="AlphaFoldDB" id="A0A6G0TI68"/>
<dbReference type="GO" id="GO:0007041">
    <property type="term" value="P:lysosomal transport"/>
    <property type="evidence" value="ECO:0007669"/>
    <property type="project" value="TreeGrafter"/>
</dbReference>
<dbReference type="GO" id="GO:0015031">
    <property type="term" value="P:protein transport"/>
    <property type="evidence" value="ECO:0007669"/>
    <property type="project" value="UniProtKB-KW"/>
</dbReference>
<comment type="subcellular location">
    <subcellularLocation>
        <location evidence="1">Golgi apparatus</location>
        <location evidence="1">trans-Golgi network</location>
    </subcellularLocation>
</comment>
<dbReference type="InterPro" id="IPR048361">
    <property type="entry name" value="Vps52_C"/>
</dbReference>
<dbReference type="GO" id="GO:0019905">
    <property type="term" value="F:syntaxin binding"/>
    <property type="evidence" value="ECO:0007669"/>
    <property type="project" value="TreeGrafter"/>
</dbReference>
<keyword evidence="6" id="KW-0333">Golgi apparatus</keyword>
<evidence type="ECO:0000256" key="4">
    <source>
        <dbReference type="ARBA" id="ARBA00022448"/>
    </source>
</evidence>
<dbReference type="InterPro" id="IPR048319">
    <property type="entry name" value="Vps52_CC"/>
</dbReference>
<dbReference type="InterPro" id="IPR007258">
    <property type="entry name" value="Vps52"/>
</dbReference>
<evidence type="ECO:0000313" key="10">
    <source>
        <dbReference type="Proteomes" id="UP000475862"/>
    </source>
</evidence>
<dbReference type="EMBL" id="VYZN01000037">
    <property type="protein sequence ID" value="KAE9532968.1"/>
    <property type="molecule type" value="Genomic_DNA"/>
</dbReference>
<keyword evidence="5" id="KW-0653">Protein transport</keyword>
<accession>A0A6G0TI68</accession>
<keyword evidence="4" id="KW-0813">Transport</keyword>
<name>A0A6G0TI68_APHGL</name>
<dbReference type="Pfam" id="PF20655">
    <property type="entry name" value="Vps52_C"/>
    <property type="match status" value="1"/>
</dbReference>
<evidence type="ECO:0000256" key="2">
    <source>
        <dbReference type="ARBA" id="ARBA00008180"/>
    </source>
</evidence>
<evidence type="ECO:0000259" key="7">
    <source>
        <dbReference type="Pfam" id="PF04129"/>
    </source>
</evidence>
<dbReference type="GO" id="GO:0006896">
    <property type="term" value="P:Golgi to vacuole transport"/>
    <property type="evidence" value="ECO:0007669"/>
    <property type="project" value="TreeGrafter"/>
</dbReference>
<evidence type="ECO:0000259" key="8">
    <source>
        <dbReference type="Pfam" id="PF20655"/>
    </source>
</evidence>
<dbReference type="PANTHER" id="PTHR14190:SF7">
    <property type="entry name" value="VACUOLAR PROTEIN SORTING-ASSOCIATED PROTEIN 52 HOMOLOG"/>
    <property type="match status" value="1"/>
</dbReference>
<evidence type="ECO:0000256" key="3">
    <source>
        <dbReference type="ARBA" id="ARBA00017083"/>
    </source>
</evidence>
<feature type="domain" description="Vps52 C-terminal" evidence="8">
    <location>
        <begin position="255"/>
        <end position="557"/>
    </location>
</feature>
<proteinExistence type="inferred from homology"/>
<dbReference type="GO" id="GO:0032456">
    <property type="term" value="P:endocytic recycling"/>
    <property type="evidence" value="ECO:0007669"/>
    <property type="project" value="TreeGrafter"/>
</dbReference>
<dbReference type="GO" id="GO:0000938">
    <property type="term" value="C:GARP complex"/>
    <property type="evidence" value="ECO:0007669"/>
    <property type="project" value="TreeGrafter"/>
</dbReference>
<comment type="caution">
    <text evidence="9">The sequence shown here is derived from an EMBL/GenBank/DDBJ whole genome shotgun (WGS) entry which is preliminary data.</text>
</comment>
<evidence type="ECO:0000256" key="5">
    <source>
        <dbReference type="ARBA" id="ARBA00022927"/>
    </source>
</evidence>
<dbReference type="Proteomes" id="UP000475862">
    <property type="component" value="Unassembled WGS sequence"/>
</dbReference>
<organism evidence="9 10">
    <name type="scientific">Aphis glycines</name>
    <name type="common">Soybean aphid</name>
    <dbReference type="NCBI Taxonomy" id="307491"/>
    <lineage>
        <taxon>Eukaryota</taxon>
        <taxon>Metazoa</taxon>
        <taxon>Ecdysozoa</taxon>
        <taxon>Arthropoda</taxon>
        <taxon>Hexapoda</taxon>
        <taxon>Insecta</taxon>
        <taxon>Pterygota</taxon>
        <taxon>Neoptera</taxon>
        <taxon>Paraneoptera</taxon>
        <taxon>Hemiptera</taxon>
        <taxon>Sternorrhyncha</taxon>
        <taxon>Aphidomorpha</taxon>
        <taxon>Aphidoidea</taxon>
        <taxon>Aphididae</taxon>
        <taxon>Aphidini</taxon>
        <taxon>Aphis</taxon>
        <taxon>Aphis</taxon>
    </lineage>
</organism>
<gene>
    <name evidence="9" type="ORF">AGLY_009396</name>
</gene>
<reference evidence="9 10" key="1">
    <citation type="submission" date="2019-08" db="EMBL/GenBank/DDBJ databases">
        <title>The genome of the soybean aphid Biotype 1, its phylome, world population structure and adaptation to the North American continent.</title>
        <authorList>
            <person name="Giordano R."/>
            <person name="Donthu R.K."/>
            <person name="Hernandez A.G."/>
            <person name="Wright C.L."/>
            <person name="Zimin A.V."/>
        </authorList>
    </citation>
    <scope>NUCLEOTIDE SEQUENCE [LARGE SCALE GENOMIC DNA]</scope>
    <source>
        <tissue evidence="9">Whole aphids</tissue>
    </source>
</reference>
<evidence type="ECO:0000313" key="9">
    <source>
        <dbReference type="EMBL" id="KAE9532968.1"/>
    </source>
</evidence>